<dbReference type="PANTHER" id="PTHR20961:SF35">
    <property type="entry name" value="GLYCOSYLTRANSFERASE FAMILY 61 PROTEIN"/>
    <property type="match status" value="1"/>
</dbReference>
<dbReference type="Proteomes" id="UP001161247">
    <property type="component" value="Chromosome 8"/>
</dbReference>
<name>A0AAV1E957_OLDCO</name>
<evidence type="ECO:0000313" key="8">
    <source>
        <dbReference type="Proteomes" id="UP001161247"/>
    </source>
</evidence>
<dbReference type="AlphaFoldDB" id="A0AAV1E957"/>
<dbReference type="GO" id="GO:0000139">
    <property type="term" value="C:Golgi membrane"/>
    <property type="evidence" value="ECO:0007669"/>
    <property type="project" value="UniProtKB-SubCell"/>
</dbReference>
<dbReference type="EMBL" id="OX459125">
    <property type="protein sequence ID" value="CAI9116198.1"/>
    <property type="molecule type" value="Genomic_DNA"/>
</dbReference>
<evidence type="ECO:0000256" key="5">
    <source>
        <dbReference type="SAM" id="Phobius"/>
    </source>
</evidence>
<evidence type="ECO:0000259" key="6">
    <source>
        <dbReference type="Pfam" id="PF04577"/>
    </source>
</evidence>
<comment type="subcellular location">
    <subcellularLocation>
        <location evidence="1">Golgi apparatus membrane</location>
        <topology evidence="1">Single-pass type II membrane protein</topology>
    </subcellularLocation>
</comment>
<organism evidence="7 8">
    <name type="scientific">Oldenlandia corymbosa var. corymbosa</name>
    <dbReference type="NCBI Taxonomy" id="529605"/>
    <lineage>
        <taxon>Eukaryota</taxon>
        <taxon>Viridiplantae</taxon>
        <taxon>Streptophyta</taxon>
        <taxon>Embryophyta</taxon>
        <taxon>Tracheophyta</taxon>
        <taxon>Spermatophyta</taxon>
        <taxon>Magnoliopsida</taxon>
        <taxon>eudicotyledons</taxon>
        <taxon>Gunneridae</taxon>
        <taxon>Pentapetalae</taxon>
        <taxon>asterids</taxon>
        <taxon>lamiids</taxon>
        <taxon>Gentianales</taxon>
        <taxon>Rubiaceae</taxon>
        <taxon>Rubioideae</taxon>
        <taxon>Spermacoceae</taxon>
        <taxon>Hedyotis-Oldenlandia complex</taxon>
        <taxon>Oldenlandia</taxon>
    </lineage>
</organism>
<feature type="transmembrane region" description="Helical" evidence="5">
    <location>
        <begin position="21"/>
        <end position="39"/>
    </location>
</feature>
<keyword evidence="5" id="KW-0472">Membrane</keyword>
<evidence type="ECO:0000313" key="7">
    <source>
        <dbReference type="EMBL" id="CAI9116198.1"/>
    </source>
</evidence>
<feature type="domain" description="Glycosyltransferase 61 catalytic" evidence="6">
    <location>
        <begin position="233"/>
        <end position="384"/>
    </location>
</feature>
<dbReference type="Pfam" id="PF04577">
    <property type="entry name" value="Glyco_transf_61"/>
    <property type="match status" value="2"/>
</dbReference>
<keyword evidence="2" id="KW-0328">Glycosyltransferase</keyword>
<evidence type="ECO:0000256" key="3">
    <source>
        <dbReference type="ARBA" id="ARBA00022679"/>
    </source>
</evidence>
<keyword evidence="4" id="KW-0325">Glycoprotein</keyword>
<keyword evidence="5" id="KW-0812">Transmembrane</keyword>
<evidence type="ECO:0000256" key="1">
    <source>
        <dbReference type="ARBA" id="ARBA00004323"/>
    </source>
</evidence>
<reference evidence="7" key="1">
    <citation type="submission" date="2023-03" db="EMBL/GenBank/DDBJ databases">
        <authorList>
            <person name="Julca I."/>
        </authorList>
    </citation>
    <scope>NUCLEOTIDE SEQUENCE</scope>
</reference>
<keyword evidence="5" id="KW-1133">Transmembrane helix</keyword>
<protein>
    <submittedName>
        <fullName evidence="7">OLC1v1017287C1</fullName>
    </submittedName>
</protein>
<dbReference type="PANTHER" id="PTHR20961">
    <property type="entry name" value="GLYCOSYLTRANSFERASE"/>
    <property type="match status" value="1"/>
</dbReference>
<accession>A0AAV1E957</accession>
<dbReference type="InterPro" id="IPR007657">
    <property type="entry name" value="Glycosyltransferase_61"/>
</dbReference>
<evidence type="ECO:0000256" key="4">
    <source>
        <dbReference type="ARBA" id="ARBA00023180"/>
    </source>
</evidence>
<dbReference type="InterPro" id="IPR049625">
    <property type="entry name" value="Glyco_transf_61_cat"/>
</dbReference>
<gene>
    <name evidence="7" type="ORF">OLC1_LOCUS22559</name>
</gene>
<keyword evidence="8" id="KW-1185">Reference proteome</keyword>
<keyword evidence="3" id="KW-0808">Transferase</keyword>
<sequence length="983" mass="113383">MKQEEERVKLITKMKNEFCSVKFVMWITTVFLILVVFHVQSPYYLSNNPGLISNAILPQWKVADSSKNLSEEEAKAKLKASVTFLPLLDLRFQQTALQGNTWFLSSLPDSMEKDEPMYVYVPSDASQDRILCIKGHSTRDGAKNSYALAWKGSLPDSATLLEGLTFISYTFYNHINPWHAISTGMPFVRWSMLNNCSRPNRWILFHQGQFRWEMGYWLDQLMKVYYGNVEYLEKFDDDGKADEEGDGPTYCFEKAVVMRHDSEQMSNEIKLKVFDTLRCKARKFCGLNPIKSRRDDVNEKGEPVIKFTLLDRRETRSYKNTTAVAEIFAKECAMVEGCVFNLVQSEDLSFCDQVRVFSNSDIIASPHGAQITNLFFMDRNSSVMEMFPKGWWEYGPNSRWGHHWLANQSGMKHRGTWWDPEGEEKCSNAENKYFCFLDHYKNGKVGHNATYFAEWGKRVLNEVRQEKLEEAKNNKQLYCSAPARFSLNQPHLTLPRAEIKKALKKDLENLNPEAMAATKKIMKQGESVKRSTKMKNEFCSIKFIMWITFLFLIFVVFRVQTPYYFSCPSSGLDSEKANISIDDATKKLKASVTFLPIKDLRFSNKAMEGNTWFMSSLYDTIEKDEAEYLYFPSDASQDRVLCLKGRDSGDGTKNSYALAWKDSLPESAIFMEGLTFISYTYFNHINLWHGIGTAVPFVRWSMKNGCLRPRRWILYKTGEVTFKMGSWLEQLLKIYYGNLKIEKFEKGDGPYCFEKAVVVRHDTGGMGLENKLKAFDSLRCKARKFCGIPVRTRRNVDERGNPVINFTLLLRKGSRSFKNATVVAEVFSKECAKVEGCVFNLIQSEDLSFCDQVRVMSNSDIVASPHGAQLTNMFFMERNSSVMEFFPKGWLEYAGVGQYAHHWMANQSGMKHRGAWWDSVGNDCPNPKDELQCFLFHKDGIVGHNVTYFSEWGKKVLNEVRQEKLEEARTNQEKHVSNVCPRC</sequence>
<proteinExistence type="predicted"/>
<dbReference type="GO" id="GO:0016763">
    <property type="term" value="F:pentosyltransferase activity"/>
    <property type="evidence" value="ECO:0007669"/>
    <property type="project" value="UniProtKB-ARBA"/>
</dbReference>
<feature type="domain" description="Glycosyltransferase 61 catalytic" evidence="6">
    <location>
        <begin position="746"/>
        <end position="883"/>
    </location>
</feature>
<evidence type="ECO:0000256" key="2">
    <source>
        <dbReference type="ARBA" id="ARBA00022676"/>
    </source>
</evidence>